<protein>
    <recommendedName>
        <fullName evidence="4">Outer membrane protein with beta-barrel domain</fullName>
    </recommendedName>
</protein>
<dbReference type="EMBL" id="PTJC01000006">
    <property type="protein sequence ID" value="PPK85712.1"/>
    <property type="molecule type" value="Genomic_DNA"/>
</dbReference>
<evidence type="ECO:0000256" key="1">
    <source>
        <dbReference type="SAM" id="SignalP"/>
    </source>
</evidence>
<reference evidence="2 3" key="1">
    <citation type="submission" date="2018-02" db="EMBL/GenBank/DDBJ databases">
        <title>Genomic Encyclopedia of Archaeal and Bacterial Type Strains, Phase II (KMG-II): from individual species to whole genera.</title>
        <authorList>
            <person name="Goeker M."/>
        </authorList>
    </citation>
    <scope>NUCLEOTIDE SEQUENCE [LARGE SCALE GENOMIC DNA]</scope>
    <source>
        <strain evidence="2 3">DSM 29526</strain>
    </source>
</reference>
<evidence type="ECO:0000313" key="3">
    <source>
        <dbReference type="Proteomes" id="UP000237662"/>
    </source>
</evidence>
<dbReference type="AlphaFoldDB" id="A0A2S6I3E9"/>
<keyword evidence="1" id="KW-0732">Signal</keyword>
<accession>A0A2S6I3E9</accession>
<proteinExistence type="predicted"/>
<name>A0A2S6I3E9_9BACT</name>
<comment type="caution">
    <text evidence="2">The sequence shown here is derived from an EMBL/GenBank/DDBJ whole genome shotgun (WGS) entry which is preliminary data.</text>
</comment>
<organism evidence="2 3">
    <name type="scientific">Neolewinella xylanilytica</name>
    <dbReference type="NCBI Taxonomy" id="1514080"/>
    <lineage>
        <taxon>Bacteria</taxon>
        <taxon>Pseudomonadati</taxon>
        <taxon>Bacteroidota</taxon>
        <taxon>Saprospiria</taxon>
        <taxon>Saprospirales</taxon>
        <taxon>Lewinellaceae</taxon>
        <taxon>Neolewinella</taxon>
    </lineage>
</organism>
<gene>
    <name evidence="2" type="ORF">CLV84_2615</name>
</gene>
<dbReference type="Proteomes" id="UP000237662">
    <property type="component" value="Unassembled WGS sequence"/>
</dbReference>
<feature type="signal peptide" evidence="1">
    <location>
        <begin position="1"/>
        <end position="19"/>
    </location>
</feature>
<evidence type="ECO:0000313" key="2">
    <source>
        <dbReference type="EMBL" id="PPK85712.1"/>
    </source>
</evidence>
<dbReference type="RefSeq" id="WP_104420199.1">
    <property type="nucleotide sequence ID" value="NZ_PTJC01000006.1"/>
</dbReference>
<dbReference type="OrthoDB" id="1492938at2"/>
<feature type="chain" id="PRO_5015754485" description="Outer membrane protein with beta-barrel domain" evidence="1">
    <location>
        <begin position="20"/>
        <end position="257"/>
    </location>
</feature>
<sequence length="257" mass="28538">MHRLLTLFLLLPFCMSAQLLDEDDGVYGEDWGGYLWGIRGGFSLGSQDWSNIETELNLGFHGDLFLESIPAQGTFSFWGSVGYHQRGSRISRRRAITFQGNGVTLPADDFVFNNLVLSIGGKQVVAPLGLGDAYYLIGVRAEYNVGTNLEEYDLLSTTQGIAFRSAYPLNSYEFINRFTYGATVGGGVILPLTERIGGFVELTAQPDLSFQYNQGPINNVVDPFGSGNTTLGERAIRNFTIEISLGLRFLRKWRYID</sequence>
<keyword evidence="3" id="KW-1185">Reference proteome</keyword>
<evidence type="ECO:0008006" key="4">
    <source>
        <dbReference type="Google" id="ProtNLM"/>
    </source>
</evidence>